<dbReference type="SUPFAM" id="SSF54373">
    <property type="entry name" value="FAD-linked reductases, C-terminal domain"/>
    <property type="match status" value="1"/>
</dbReference>
<organism evidence="2 3">
    <name type="scientific">Clostridium faecium</name>
    <dbReference type="NCBI Taxonomy" id="2762223"/>
    <lineage>
        <taxon>Bacteria</taxon>
        <taxon>Bacillati</taxon>
        <taxon>Bacillota</taxon>
        <taxon>Clostridia</taxon>
        <taxon>Eubacteriales</taxon>
        <taxon>Clostridiaceae</taxon>
        <taxon>Clostridium</taxon>
    </lineage>
</organism>
<dbReference type="InterPro" id="IPR002937">
    <property type="entry name" value="Amino_oxidase"/>
</dbReference>
<reference evidence="2 3" key="1">
    <citation type="submission" date="2020-08" db="EMBL/GenBank/DDBJ databases">
        <title>A Genomic Blueprint of the Chicken Gut Microbiome.</title>
        <authorList>
            <person name="Gilroy R."/>
            <person name="Ravi A."/>
            <person name="Getino M."/>
            <person name="Pursley I."/>
            <person name="Horton D.L."/>
            <person name="Alikhan N.-F."/>
            <person name="Baker D."/>
            <person name="Gharbi K."/>
            <person name="Hall N."/>
            <person name="Watson M."/>
            <person name="Adriaenssens E.M."/>
            <person name="Foster-Nyarko E."/>
            <person name="Jarju S."/>
            <person name="Secka A."/>
            <person name="Antonio M."/>
            <person name="Oren A."/>
            <person name="Chaudhuri R."/>
            <person name="La Ragione R.M."/>
            <person name="Hildebrand F."/>
            <person name="Pallen M.J."/>
        </authorList>
    </citation>
    <scope>NUCLEOTIDE SEQUENCE [LARGE SCALE GENOMIC DNA]</scope>
    <source>
        <strain evidence="2 3">N37</strain>
    </source>
</reference>
<dbReference type="Gene3D" id="1.20.1440.240">
    <property type="match status" value="1"/>
</dbReference>
<protein>
    <submittedName>
        <fullName evidence="2">FAD-dependent oxidoreductase</fullName>
    </submittedName>
</protein>
<feature type="domain" description="Amine oxidase" evidence="1">
    <location>
        <begin position="68"/>
        <end position="551"/>
    </location>
</feature>
<dbReference type="Gene3D" id="3.90.660.10">
    <property type="match status" value="1"/>
</dbReference>
<evidence type="ECO:0000259" key="1">
    <source>
        <dbReference type="Pfam" id="PF01593"/>
    </source>
</evidence>
<evidence type="ECO:0000313" key="2">
    <source>
        <dbReference type="EMBL" id="MBD8048064.1"/>
    </source>
</evidence>
<dbReference type="RefSeq" id="WP_191741021.1">
    <property type="nucleotide sequence ID" value="NZ_JACSQB010000111.1"/>
</dbReference>
<dbReference type="PANTHER" id="PTHR10742:SF410">
    <property type="entry name" value="LYSINE-SPECIFIC HISTONE DEMETHYLASE 2"/>
    <property type="match status" value="1"/>
</dbReference>
<comment type="caution">
    <text evidence="2">The sequence shown here is derived from an EMBL/GenBank/DDBJ whole genome shotgun (WGS) entry which is preliminary data.</text>
</comment>
<proteinExistence type="predicted"/>
<name>A0ABR8YV44_9CLOT</name>
<dbReference type="InterPro" id="IPR036188">
    <property type="entry name" value="FAD/NAD-bd_sf"/>
</dbReference>
<dbReference type="PANTHER" id="PTHR10742">
    <property type="entry name" value="FLAVIN MONOAMINE OXIDASE"/>
    <property type="match status" value="1"/>
</dbReference>
<dbReference type="SUPFAM" id="SSF51905">
    <property type="entry name" value="FAD/NAD(P)-binding domain"/>
    <property type="match status" value="1"/>
</dbReference>
<dbReference type="InterPro" id="IPR050281">
    <property type="entry name" value="Flavin_monoamine_oxidase"/>
</dbReference>
<dbReference type="Gene3D" id="3.50.50.60">
    <property type="entry name" value="FAD/NAD(P)-binding domain"/>
    <property type="match status" value="1"/>
</dbReference>
<dbReference type="EMBL" id="JACSQB010000111">
    <property type="protein sequence ID" value="MBD8048064.1"/>
    <property type="molecule type" value="Genomic_DNA"/>
</dbReference>
<gene>
    <name evidence="2" type="ORF">H9637_13640</name>
</gene>
<sequence>MSVEMLKLQPNPTNEQRYELIRYALNEAGRPEDFYNVINLLSPPPDIINYAPPMSLKGVKIGIIGGGVAGLSSAFELRKLGADITIYEALKDRIGGRIYTHYFDKDKNLYGEYGAMRVPVSHETTWHYMNLFRLKTNPFIQSNPNAFLLVRNRRIRNRSENIEKYIYPLFPLEHWEKNTSWDELYNYGMNSSMNNLTPKERMDILRILPKYNSSYEKLDNLSIRQVLESKRLSQGAIELISGVDSLTSPLFNVSYNEVIQENYPVNFSYLYQIDGGMVNLPLAFHRSLTSEEPKEYEDIPNCMLGTCNWKSGCVVTGIYKIDTEGERVFIEYNNRNNNKRHMESFDYVICAIPFTTLREVDIAPAFSTRKMQAIKEYNYVDSLKAFFYCRRRFWEENRDYGRILNGVSYTDEAIQSVVYPSDHTIKKGYCPEEPGILLASYSLTLDSIRVGAMKEDEKFNLIKRQVEKVHGLPSGYLDNLIKEYKTVHWNMEPYARGAFTAGYPGQKTLFAYNILQPEYNERVFFAGEHASATHAWIQGALYSGKFTANNLAKHAMKHKKK</sequence>
<keyword evidence="3" id="KW-1185">Reference proteome</keyword>
<dbReference type="Proteomes" id="UP000627166">
    <property type="component" value="Unassembled WGS sequence"/>
</dbReference>
<dbReference type="Pfam" id="PF01593">
    <property type="entry name" value="Amino_oxidase"/>
    <property type="match status" value="1"/>
</dbReference>
<accession>A0ABR8YV44</accession>
<evidence type="ECO:0000313" key="3">
    <source>
        <dbReference type="Proteomes" id="UP000627166"/>
    </source>
</evidence>